<comment type="caution">
    <text evidence="8">The sequence shown here is derived from an EMBL/GenBank/DDBJ whole genome shotgun (WGS) entry which is preliminary data.</text>
</comment>
<name>A0A3A9K5B7_9BACI</name>
<organism evidence="8 9">
    <name type="scientific">Salipaludibacillus neizhouensis</name>
    <dbReference type="NCBI Taxonomy" id="885475"/>
    <lineage>
        <taxon>Bacteria</taxon>
        <taxon>Bacillati</taxon>
        <taxon>Bacillota</taxon>
        <taxon>Bacilli</taxon>
        <taxon>Bacillales</taxon>
        <taxon>Bacillaceae</taxon>
    </lineage>
</organism>
<dbReference type="RefSeq" id="WP_110935837.1">
    <property type="nucleotide sequence ID" value="NZ_KZ614146.1"/>
</dbReference>
<protein>
    <recommendedName>
        <fullName evidence="10">Major facilitator superfamily (MFS) profile domain-containing protein</fullName>
    </recommendedName>
</protein>
<evidence type="ECO:0000313" key="9">
    <source>
        <dbReference type="Proteomes" id="UP000281498"/>
    </source>
</evidence>
<feature type="transmembrane region" description="Helical" evidence="7">
    <location>
        <begin position="43"/>
        <end position="64"/>
    </location>
</feature>
<dbReference type="PANTHER" id="PTHR43266">
    <property type="entry name" value="MACROLIDE-EFFLUX PROTEIN"/>
    <property type="match status" value="1"/>
</dbReference>
<keyword evidence="3" id="KW-1003">Cell membrane</keyword>
<keyword evidence="5 7" id="KW-1133">Transmembrane helix</keyword>
<dbReference type="EMBL" id="PDOE01000006">
    <property type="protein sequence ID" value="RKL66558.1"/>
    <property type="molecule type" value="Genomic_DNA"/>
</dbReference>
<keyword evidence="2" id="KW-0813">Transport</keyword>
<feature type="transmembrane region" description="Helical" evidence="7">
    <location>
        <begin position="12"/>
        <end position="37"/>
    </location>
</feature>
<keyword evidence="4 7" id="KW-0812">Transmembrane</keyword>
<dbReference type="OrthoDB" id="9775268at2"/>
<dbReference type="InterPro" id="IPR010290">
    <property type="entry name" value="TM_effector"/>
</dbReference>
<evidence type="ECO:0000313" key="8">
    <source>
        <dbReference type="EMBL" id="RKL66558.1"/>
    </source>
</evidence>
<evidence type="ECO:0000256" key="5">
    <source>
        <dbReference type="ARBA" id="ARBA00022989"/>
    </source>
</evidence>
<dbReference type="InterPro" id="IPR036259">
    <property type="entry name" value="MFS_trans_sf"/>
</dbReference>
<evidence type="ECO:0008006" key="10">
    <source>
        <dbReference type="Google" id="ProtNLM"/>
    </source>
</evidence>
<dbReference type="Pfam" id="PF05977">
    <property type="entry name" value="MFS_3"/>
    <property type="match status" value="1"/>
</dbReference>
<evidence type="ECO:0000256" key="1">
    <source>
        <dbReference type="ARBA" id="ARBA00004651"/>
    </source>
</evidence>
<keyword evidence="6 7" id="KW-0472">Membrane</keyword>
<reference evidence="8 9" key="1">
    <citation type="submission" date="2017-10" db="EMBL/GenBank/DDBJ databases">
        <title>Bacillus sp. nov., a halophilic bacterium isolated from a Keqin Lake.</title>
        <authorList>
            <person name="Wang H."/>
        </authorList>
    </citation>
    <scope>NUCLEOTIDE SEQUENCE [LARGE SCALE GENOMIC DNA]</scope>
    <source>
        <strain evidence="8 9">KCTC 13187</strain>
    </source>
</reference>
<evidence type="ECO:0000256" key="4">
    <source>
        <dbReference type="ARBA" id="ARBA00022692"/>
    </source>
</evidence>
<gene>
    <name evidence="8" type="ORF">CR203_14815</name>
</gene>
<accession>A0A3A9K5B7</accession>
<evidence type="ECO:0000256" key="3">
    <source>
        <dbReference type="ARBA" id="ARBA00022475"/>
    </source>
</evidence>
<dbReference type="PANTHER" id="PTHR43266:SF2">
    <property type="entry name" value="MAJOR FACILITATOR SUPERFAMILY (MFS) PROFILE DOMAIN-CONTAINING PROTEIN"/>
    <property type="match status" value="1"/>
</dbReference>
<evidence type="ECO:0000256" key="6">
    <source>
        <dbReference type="ARBA" id="ARBA00023136"/>
    </source>
</evidence>
<evidence type="ECO:0000256" key="2">
    <source>
        <dbReference type="ARBA" id="ARBA00022448"/>
    </source>
</evidence>
<dbReference type="Gene3D" id="1.20.1250.20">
    <property type="entry name" value="MFS general substrate transporter like domains"/>
    <property type="match status" value="1"/>
</dbReference>
<dbReference type="Proteomes" id="UP000281498">
    <property type="component" value="Unassembled WGS sequence"/>
</dbReference>
<proteinExistence type="predicted"/>
<dbReference type="SUPFAM" id="SSF103473">
    <property type="entry name" value="MFS general substrate transporter"/>
    <property type="match status" value="1"/>
</dbReference>
<comment type="subcellular location">
    <subcellularLocation>
        <location evidence="1">Cell membrane</location>
        <topology evidence="1">Multi-pass membrane protein</topology>
    </subcellularLocation>
</comment>
<sequence length="190" mass="21432">MYLKVLKNTNILNYLLGAGVSNTGNVIAGLGFLFLAYELTGSSLYTTGVVISQAAPYLLFGLIGGVIADWTDKKTLLIWIELIRVPIVLSLVLFYRFEILNYWHLVSVSFIIQRIGCFYNPAHRAILPMITIEEERTTANSLLDTVTRGGTKVHKEGYCANKPFCYHFSIFDLEHSNQDSFPFLWIVKVS</sequence>
<dbReference type="GO" id="GO:0005886">
    <property type="term" value="C:plasma membrane"/>
    <property type="evidence" value="ECO:0007669"/>
    <property type="project" value="UniProtKB-SubCell"/>
</dbReference>
<feature type="transmembrane region" description="Helical" evidence="7">
    <location>
        <begin position="76"/>
        <end position="95"/>
    </location>
</feature>
<keyword evidence="9" id="KW-1185">Reference proteome</keyword>
<evidence type="ECO:0000256" key="7">
    <source>
        <dbReference type="SAM" id="Phobius"/>
    </source>
</evidence>
<dbReference type="AlphaFoldDB" id="A0A3A9K5B7"/>